<sequence>MRQIAIIWLFCALCINIVFACTGDCKACHANLDYKNDIRHAPMLVCKSCHTEAKMAQIDMGSCGEDCFACHDMRKIQTPILAKEHIVLNSCIQCHTKLSNSSLSTGENIFQKGIKSFSNGLLAP</sequence>
<evidence type="ECO:0008006" key="4">
    <source>
        <dbReference type="Google" id="ProtNLM"/>
    </source>
</evidence>
<gene>
    <name evidence="2" type="ORF">V3I05_06000</name>
</gene>
<accession>A0ABZ3F2C5</accession>
<dbReference type="InterPro" id="IPR036280">
    <property type="entry name" value="Multihaem_cyt_sf"/>
</dbReference>
<evidence type="ECO:0000313" key="3">
    <source>
        <dbReference type="Proteomes" id="UP001434737"/>
    </source>
</evidence>
<proteinExistence type="predicted"/>
<organism evidence="2 3">
    <name type="scientific">Helicobacter mastomyrinus</name>
    <dbReference type="NCBI Taxonomy" id="287948"/>
    <lineage>
        <taxon>Bacteria</taxon>
        <taxon>Pseudomonadati</taxon>
        <taxon>Campylobacterota</taxon>
        <taxon>Epsilonproteobacteria</taxon>
        <taxon>Campylobacterales</taxon>
        <taxon>Helicobacteraceae</taxon>
        <taxon>Helicobacter</taxon>
    </lineage>
</organism>
<feature type="chain" id="PRO_5045899637" description="Doubled CXXCH motif domain-containing protein" evidence="1">
    <location>
        <begin position="21"/>
        <end position="124"/>
    </location>
</feature>
<evidence type="ECO:0000256" key="1">
    <source>
        <dbReference type="SAM" id="SignalP"/>
    </source>
</evidence>
<protein>
    <recommendedName>
        <fullName evidence="4">Doubled CXXCH motif domain-containing protein</fullName>
    </recommendedName>
</protein>
<evidence type="ECO:0000313" key="2">
    <source>
        <dbReference type="EMBL" id="XAM17243.1"/>
    </source>
</evidence>
<dbReference type="SUPFAM" id="SSF48695">
    <property type="entry name" value="Multiheme cytochromes"/>
    <property type="match status" value="1"/>
</dbReference>
<dbReference type="RefSeq" id="WP_343352967.1">
    <property type="nucleotide sequence ID" value="NZ_CP145316.1"/>
</dbReference>
<name>A0ABZ3F2C5_9HELI</name>
<dbReference type="PROSITE" id="PS51257">
    <property type="entry name" value="PROKAR_LIPOPROTEIN"/>
    <property type="match status" value="1"/>
</dbReference>
<dbReference type="Proteomes" id="UP001434737">
    <property type="component" value="Chromosome"/>
</dbReference>
<keyword evidence="3" id="KW-1185">Reference proteome</keyword>
<keyword evidence="1" id="KW-0732">Signal</keyword>
<feature type="signal peptide" evidence="1">
    <location>
        <begin position="1"/>
        <end position="20"/>
    </location>
</feature>
<dbReference type="EMBL" id="CP145316">
    <property type="protein sequence ID" value="XAM17243.1"/>
    <property type="molecule type" value="Genomic_DNA"/>
</dbReference>
<reference evidence="2 3" key="1">
    <citation type="submission" date="2024-02" db="EMBL/GenBank/DDBJ databases">
        <title>Genome and pathogenicity analysis of Helicobacter mastomyrinus isolated from mice.</title>
        <authorList>
            <person name="Zhu L."/>
        </authorList>
    </citation>
    <scope>NUCLEOTIDE SEQUENCE [LARGE SCALE GENOMIC DNA]</scope>
    <source>
        <strain evidence="2 3">Hm-17</strain>
    </source>
</reference>